<evidence type="ECO:0008006" key="5">
    <source>
        <dbReference type="Google" id="ProtNLM"/>
    </source>
</evidence>
<evidence type="ECO:0000313" key="4">
    <source>
        <dbReference type="Proteomes" id="UP000290287"/>
    </source>
</evidence>
<keyword evidence="2" id="KW-1133">Transmembrane helix</keyword>
<feature type="compositionally biased region" description="Basic and acidic residues" evidence="1">
    <location>
        <begin position="131"/>
        <end position="141"/>
    </location>
</feature>
<evidence type="ECO:0000256" key="2">
    <source>
        <dbReference type="SAM" id="Phobius"/>
    </source>
</evidence>
<comment type="caution">
    <text evidence="3">The sequence shown here is derived from an EMBL/GenBank/DDBJ whole genome shotgun (WGS) entry which is preliminary data.</text>
</comment>
<feature type="transmembrane region" description="Helical" evidence="2">
    <location>
        <begin position="44"/>
        <end position="61"/>
    </location>
</feature>
<feature type="transmembrane region" description="Helical" evidence="2">
    <location>
        <begin position="20"/>
        <end position="38"/>
    </location>
</feature>
<feature type="region of interest" description="Disordered" evidence="1">
    <location>
        <begin position="109"/>
        <end position="141"/>
    </location>
</feature>
<keyword evidence="4" id="KW-1185">Reference proteome</keyword>
<name>A0A4V1LTE2_9GAMM</name>
<evidence type="ECO:0000256" key="1">
    <source>
        <dbReference type="SAM" id="MobiDB-lite"/>
    </source>
</evidence>
<dbReference type="EMBL" id="PEIB01000001">
    <property type="protein sequence ID" value="RXJ74888.1"/>
    <property type="molecule type" value="Genomic_DNA"/>
</dbReference>
<keyword evidence="2" id="KW-0812">Transmembrane</keyword>
<evidence type="ECO:0000313" key="3">
    <source>
        <dbReference type="EMBL" id="RXJ74888.1"/>
    </source>
</evidence>
<dbReference type="RefSeq" id="WP_129120778.1">
    <property type="nucleotide sequence ID" value="NZ_PEIB01000001.1"/>
</dbReference>
<protein>
    <recommendedName>
        <fullName evidence="5">DUF805 domain-containing protein</fullName>
    </recommendedName>
</protein>
<dbReference type="AlphaFoldDB" id="A0A4V1LTE2"/>
<organism evidence="3 4">
    <name type="scientific">Veronia nyctiphanis</name>
    <dbReference type="NCBI Taxonomy" id="1278244"/>
    <lineage>
        <taxon>Bacteria</taxon>
        <taxon>Pseudomonadati</taxon>
        <taxon>Pseudomonadota</taxon>
        <taxon>Gammaproteobacteria</taxon>
        <taxon>Vibrionales</taxon>
        <taxon>Vibrionaceae</taxon>
        <taxon>Veronia</taxon>
    </lineage>
</organism>
<sequence length="141" mass="15923">MNPTWAFFSLQGRMRRRDYWLWNIVLGMIQWPAMMYIFQGGTGALSILASIVMFISTWSNLAMDIKRLRDRDMPPWWIGMSLLPLTNILPLILVSAVFRLVVLGILDGTPGPNRYGPDPKGRGGKPPSNDSKPKDEAVFEG</sequence>
<proteinExistence type="predicted"/>
<dbReference type="PANTHER" id="PTHR34980">
    <property type="entry name" value="INNER MEMBRANE PROTEIN-RELATED-RELATED"/>
    <property type="match status" value="1"/>
</dbReference>
<feature type="transmembrane region" description="Helical" evidence="2">
    <location>
        <begin position="82"/>
        <end position="106"/>
    </location>
</feature>
<keyword evidence="2" id="KW-0472">Membrane</keyword>
<dbReference type="Pfam" id="PF05656">
    <property type="entry name" value="DUF805"/>
    <property type="match status" value="1"/>
</dbReference>
<gene>
    <name evidence="3" type="ORF">CS022_01425</name>
</gene>
<dbReference type="Proteomes" id="UP000290287">
    <property type="component" value="Unassembled WGS sequence"/>
</dbReference>
<reference evidence="3 4" key="1">
    <citation type="submission" date="2017-10" db="EMBL/GenBank/DDBJ databases">
        <title>Nyctiphanis sp. nov., isolated from the stomach of the euphausiid Nyctiphanes simplex (Hansen, 1911) in the Gulf of California.</title>
        <authorList>
            <person name="Gomez-Gil B."/>
            <person name="Aguilar-Mendez M."/>
            <person name="Lopez-Cortes A."/>
            <person name="Gomez-Gutierrez J."/>
            <person name="Roque A."/>
            <person name="Lang E."/>
            <person name="Gonzalez-Castillo A."/>
        </authorList>
    </citation>
    <scope>NUCLEOTIDE SEQUENCE [LARGE SCALE GENOMIC DNA]</scope>
    <source>
        <strain evidence="3 4">CAIM 600</strain>
    </source>
</reference>
<dbReference type="InterPro" id="IPR008523">
    <property type="entry name" value="DUF805"/>
</dbReference>
<dbReference type="OrthoDB" id="9812349at2"/>
<dbReference type="GO" id="GO:0005886">
    <property type="term" value="C:plasma membrane"/>
    <property type="evidence" value="ECO:0007669"/>
    <property type="project" value="TreeGrafter"/>
</dbReference>
<accession>A0A4V1LTE2</accession>